<name>A0ABV7CH88_9GAMM</name>
<dbReference type="EMBL" id="JBHRSD010000010">
    <property type="protein sequence ID" value="MFC3031948.1"/>
    <property type="molecule type" value="Genomic_DNA"/>
</dbReference>
<protein>
    <submittedName>
        <fullName evidence="6">LysR substrate-binding domain-containing protein</fullName>
    </submittedName>
</protein>
<accession>A0ABV7CH88</accession>
<keyword evidence="3" id="KW-0238">DNA-binding</keyword>
<gene>
    <name evidence="6" type="ORF">ACFOEE_05415</name>
</gene>
<sequence length="300" mass="33537">MNLPPLKSLHYFKLAAELGSFKLAAESLYVTQAAVSQQIRLLESQLGVTLFTRQTRKVELTAQGKQLLPFLTSAFLHIQNGIESLSRDPNPNCLTLSVLPSFASCWLLPRVSQFQAAHPDINIRIDPSDAPAKFDEGQIDLGIRFGLGQYPELHSEKLSADCLLLAYKPGILDPSQPLKAQLQKQKLIMDICPDAEQAWRLLFAELNMDEHNLPSNLAIDNAALVVQAALAGQGVAMLRQRLIEPLVALGQLEVLPTFQHQCRYHYYLVGPTNHFNWPKVEIFHRWLVQQFADSPAVGKN</sequence>
<evidence type="ECO:0000256" key="2">
    <source>
        <dbReference type="ARBA" id="ARBA00023015"/>
    </source>
</evidence>
<dbReference type="RefSeq" id="WP_377121691.1">
    <property type="nucleotide sequence ID" value="NZ_JBHRSD010000010.1"/>
</dbReference>
<comment type="caution">
    <text evidence="6">The sequence shown here is derived from an EMBL/GenBank/DDBJ whole genome shotgun (WGS) entry which is preliminary data.</text>
</comment>
<dbReference type="SUPFAM" id="SSF46785">
    <property type="entry name" value="Winged helix' DNA-binding domain"/>
    <property type="match status" value="1"/>
</dbReference>
<dbReference type="PRINTS" id="PR00039">
    <property type="entry name" value="HTHLYSR"/>
</dbReference>
<dbReference type="InterPro" id="IPR000847">
    <property type="entry name" value="LysR_HTH_N"/>
</dbReference>
<dbReference type="Pfam" id="PF00126">
    <property type="entry name" value="HTH_1"/>
    <property type="match status" value="1"/>
</dbReference>
<dbReference type="CDD" id="cd08432">
    <property type="entry name" value="PBP2_GcdR_TrpI_HvrB_AmpR_like"/>
    <property type="match status" value="1"/>
</dbReference>
<dbReference type="InterPro" id="IPR036390">
    <property type="entry name" value="WH_DNA-bd_sf"/>
</dbReference>
<evidence type="ECO:0000313" key="7">
    <source>
        <dbReference type="Proteomes" id="UP001595453"/>
    </source>
</evidence>
<dbReference type="PANTHER" id="PTHR30537">
    <property type="entry name" value="HTH-TYPE TRANSCRIPTIONAL REGULATOR"/>
    <property type="match status" value="1"/>
</dbReference>
<dbReference type="Proteomes" id="UP001595453">
    <property type="component" value="Unassembled WGS sequence"/>
</dbReference>
<evidence type="ECO:0000313" key="6">
    <source>
        <dbReference type="EMBL" id="MFC3031948.1"/>
    </source>
</evidence>
<dbReference type="Gene3D" id="1.10.10.10">
    <property type="entry name" value="Winged helix-like DNA-binding domain superfamily/Winged helix DNA-binding domain"/>
    <property type="match status" value="1"/>
</dbReference>
<reference evidence="7" key="1">
    <citation type="journal article" date="2019" name="Int. J. Syst. Evol. Microbiol.">
        <title>The Global Catalogue of Microorganisms (GCM) 10K type strain sequencing project: providing services to taxonomists for standard genome sequencing and annotation.</title>
        <authorList>
            <consortium name="The Broad Institute Genomics Platform"/>
            <consortium name="The Broad Institute Genome Sequencing Center for Infectious Disease"/>
            <person name="Wu L."/>
            <person name="Ma J."/>
        </authorList>
    </citation>
    <scope>NUCLEOTIDE SEQUENCE [LARGE SCALE GENOMIC DNA]</scope>
    <source>
        <strain evidence="7">KCTC 42730</strain>
    </source>
</reference>
<organism evidence="6 7">
    <name type="scientific">Pseudoalteromonas fenneropenaei</name>
    <dbReference type="NCBI Taxonomy" id="1737459"/>
    <lineage>
        <taxon>Bacteria</taxon>
        <taxon>Pseudomonadati</taxon>
        <taxon>Pseudomonadota</taxon>
        <taxon>Gammaproteobacteria</taxon>
        <taxon>Alteromonadales</taxon>
        <taxon>Pseudoalteromonadaceae</taxon>
        <taxon>Pseudoalteromonas</taxon>
    </lineage>
</organism>
<proteinExistence type="inferred from homology"/>
<evidence type="ECO:0000256" key="4">
    <source>
        <dbReference type="ARBA" id="ARBA00023163"/>
    </source>
</evidence>
<dbReference type="SUPFAM" id="SSF53850">
    <property type="entry name" value="Periplasmic binding protein-like II"/>
    <property type="match status" value="1"/>
</dbReference>
<dbReference type="InterPro" id="IPR058163">
    <property type="entry name" value="LysR-type_TF_proteobact-type"/>
</dbReference>
<keyword evidence="4" id="KW-0804">Transcription</keyword>
<evidence type="ECO:0000256" key="3">
    <source>
        <dbReference type="ARBA" id="ARBA00023125"/>
    </source>
</evidence>
<dbReference type="InterPro" id="IPR036388">
    <property type="entry name" value="WH-like_DNA-bd_sf"/>
</dbReference>
<dbReference type="Gene3D" id="3.40.190.10">
    <property type="entry name" value="Periplasmic binding protein-like II"/>
    <property type="match status" value="2"/>
</dbReference>
<dbReference type="InterPro" id="IPR005119">
    <property type="entry name" value="LysR_subst-bd"/>
</dbReference>
<feature type="domain" description="HTH lysR-type" evidence="5">
    <location>
        <begin position="4"/>
        <end position="61"/>
    </location>
</feature>
<evidence type="ECO:0000259" key="5">
    <source>
        <dbReference type="PROSITE" id="PS50931"/>
    </source>
</evidence>
<comment type="similarity">
    <text evidence="1">Belongs to the LysR transcriptional regulatory family.</text>
</comment>
<keyword evidence="7" id="KW-1185">Reference proteome</keyword>
<dbReference type="PANTHER" id="PTHR30537:SF74">
    <property type="entry name" value="HTH-TYPE TRANSCRIPTIONAL REGULATOR TRPI"/>
    <property type="match status" value="1"/>
</dbReference>
<dbReference type="PROSITE" id="PS50931">
    <property type="entry name" value="HTH_LYSR"/>
    <property type="match status" value="1"/>
</dbReference>
<evidence type="ECO:0000256" key="1">
    <source>
        <dbReference type="ARBA" id="ARBA00009437"/>
    </source>
</evidence>
<keyword evidence="2" id="KW-0805">Transcription regulation</keyword>
<dbReference type="Pfam" id="PF03466">
    <property type="entry name" value="LysR_substrate"/>
    <property type="match status" value="1"/>
</dbReference>